<dbReference type="InterPro" id="IPR042094">
    <property type="entry name" value="T2SS_GspF_sf"/>
</dbReference>
<gene>
    <name evidence="8" type="ORF">SacglDRAFT_03980</name>
</gene>
<keyword evidence="3 6" id="KW-0812">Transmembrane</keyword>
<accession>I1D797</accession>
<reference evidence="9" key="2">
    <citation type="submission" date="2012-01" db="EMBL/GenBank/DDBJ databases">
        <title>Noncontiguous Finished sequence of chromosome of Saccharomonospora glauca K62.</title>
        <authorList>
            <consortium name="US DOE Joint Genome Institute"/>
            <person name="Lucas S."/>
            <person name="Han J."/>
            <person name="Lapidus A."/>
            <person name="Cheng J.-F."/>
            <person name="Goodwin L."/>
            <person name="Pitluck S."/>
            <person name="Peters L."/>
            <person name="Mikhailova N."/>
            <person name="Held B."/>
            <person name="Detter J.C."/>
            <person name="Han C."/>
            <person name="Tapia R."/>
            <person name="Land M."/>
            <person name="Hauser L."/>
            <person name="Kyrpides N."/>
            <person name="Ivanova N."/>
            <person name="Pagani I."/>
            <person name="Brambilla E.-M."/>
            <person name="Klenk H.-P."/>
            <person name="Woyke T."/>
        </authorList>
    </citation>
    <scope>NUCLEOTIDE SEQUENCE [LARGE SCALE GENOMIC DNA]</scope>
    <source>
        <strain evidence="9">K62</strain>
    </source>
</reference>
<evidence type="ECO:0000256" key="2">
    <source>
        <dbReference type="ARBA" id="ARBA00022475"/>
    </source>
</evidence>
<dbReference type="HOGENOM" id="CLU_064089_1_0_11"/>
<keyword evidence="9" id="KW-1185">Reference proteome</keyword>
<dbReference type="InterPro" id="IPR018076">
    <property type="entry name" value="T2SS_GspF_dom"/>
</dbReference>
<dbReference type="eggNOG" id="COG2064">
    <property type="taxonomic scope" value="Bacteria"/>
</dbReference>
<dbReference type="Gene3D" id="1.20.81.30">
    <property type="entry name" value="Type II secretion system (T2SS), domain F"/>
    <property type="match status" value="1"/>
</dbReference>
<dbReference type="GO" id="GO:0005886">
    <property type="term" value="C:plasma membrane"/>
    <property type="evidence" value="ECO:0007669"/>
    <property type="project" value="UniProtKB-SubCell"/>
</dbReference>
<evidence type="ECO:0000256" key="1">
    <source>
        <dbReference type="ARBA" id="ARBA00004651"/>
    </source>
</evidence>
<dbReference type="PANTHER" id="PTHR35007:SF3">
    <property type="entry name" value="POSSIBLE CONSERVED ALANINE RICH MEMBRANE PROTEIN"/>
    <property type="match status" value="1"/>
</dbReference>
<evidence type="ECO:0000256" key="6">
    <source>
        <dbReference type="SAM" id="Phobius"/>
    </source>
</evidence>
<name>I1D797_9PSEU</name>
<keyword evidence="5 6" id="KW-0472">Membrane</keyword>
<feature type="domain" description="Type II secretion system protein GspF" evidence="7">
    <location>
        <begin position="71"/>
        <end position="191"/>
    </location>
</feature>
<dbReference type="PANTHER" id="PTHR35007">
    <property type="entry name" value="INTEGRAL MEMBRANE PROTEIN-RELATED"/>
    <property type="match status" value="1"/>
</dbReference>
<evidence type="ECO:0000256" key="4">
    <source>
        <dbReference type="ARBA" id="ARBA00022989"/>
    </source>
</evidence>
<dbReference type="STRING" id="928724.SacglDRAFT_03980"/>
<proteinExistence type="predicted"/>
<comment type="subcellular location">
    <subcellularLocation>
        <location evidence="1">Cell membrane</location>
        <topology evidence="1">Multi-pass membrane protein</topology>
    </subcellularLocation>
</comment>
<dbReference type="Pfam" id="PF00482">
    <property type="entry name" value="T2SSF"/>
    <property type="match status" value="1"/>
</dbReference>
<evidence type="ECO:0000313" key="8">
    <source>
        <dbReference type="EMBL" id="EIF00822.1"/>
    </source>
</evidence>
<sequence length="208" mass="20772">MSTAGVAALAAVAVLLMPSVPTVRLRALAGVARPSTSGTKRRFGRGFPRALGGKGPARAAADSAADSALALDLLGACLSAGVPVPTAVDAVASVATGAVGEALRDAAHALALGASPESAWRRAREHPDIADLARAACRTASSGTALADQATTLAARIRHLEADGTEARAQRVSVLIVGPLGLCFLPAFLCLGVIPVVLGLASRLHVLP</sequence>
<feature type="transmembrane region" description="Helical" evidence="6">
    <location>
        <begin position="176"/>
        <end position="201"/>
    </location>
</feature>
<protein>
    <submittedName>
        <fullName evidence="8">Flp pilus assembly protein TadC</fullName>
    </submittedName>
</protein>
<evidence type="ECO:0000256" key="3">
    <source>
        <dbReference type="ARBA" id="ARBA00022692"/>
    </source>
</evidence>
<evidence type="ECO:0000313" key="9">
    <source>
        <dbReference type="Proteomes" id="UP000005087"/>
    </source>
</evidence>
<dbReference type="EMBL" id="CM001484">
    <property type="protein sequence ID" value="EIF00822.1"/>
    <property type="molecule type" value="Genomic_DNA"/>
</dbReference>
<evidence type="ECO:0000259" key="7">
    <source>
        <dbReference type="Pfam" id="PF00482"/>
    </source>
</evidence>
<dbReference type="AlphaFoldDB" id="I1D797"/>
<keyword evidence="4 6" id="KW-1133">Transmembrane helix</keyword>
<dbReference type="Proteomes" id="UP000005087">
    <property type="component" value="Chromosome"/>
</dbReference>
<keyword evidence="2" id="KW-1003">Cell membrane</keyword>
<reference evidence="8 9" key="1">
    <citation type="submission" date="2011-09" db="EMBL/GenBank/DDBJ databases">
        <authorList>
            <consortium name="US DOE Joint Genome Institute (JGI-PGF)"/>
            <person name="Lucas S."/>
            <person name="Han J."/>
            <person name="Lapidus A."/>
            <person name="Cheng J.-F."/>
            <person name="Goodwin L."/>
            <person name="Pitluck S."/>
            <person name="Peters L."/>
            <person name="Land M.L."/>
            <person name="Hauser L."/>
            <person name="Brambilla E."/>
            <person name="Klenk H.-P."/>
            <person name="Woyke T.J."/>
        </authorList>
    </citation>
    <scope>NUCLEOTIDE SEQUENCE [LARGE SCALE GENOMIC DNA]</scope>
    <source>
        <strain evidence="8 9">K62</strain>
    </source>
</reference>
<organism evidence="8 9">
    <name type="scientific">Saccharomonospora glauca K62</name>
    <dbReference type="NCBI Taxonomy" id="928724"/>
    <lineage>
        <taxon>Bacteria</taxon>
        <taxon>Bacillati</taxon>
        <taxon>Actinomycetota</taxon>
        <taxon>Actinomycetes</taxon>
        <taxon>Pseudonocardiales</taxon>
        <taxon>Pseudonocardiaceae</taxon>
        <taxon>Saccharomonospora</taxon>
    </lineage>
</organism>
<dbReference type="RefSeq" id="WP_005466660.1">
    <property type="nucleotide sequence ID" value="NZ_CM001484.1"/>
</dbReference>
<evidence type="ECO:0000256" key="5">
    <source>
        <dbReference type="ARBA" id="ARBA00023136"/>
    </source>
</evidence>